<name>A0A326UAC0_THEHA</name>
<dbReference type="InterPro" id="IPR000835">
    <property type="entry name" value="HTH_MarR-typ"/>
</dbReference>
<dbReference type="GO" id="GO:0006950">
    <property type="term" value="P:response to stress"/>
    <property type="evidence" value="ECO:0007669"/>
    <property type="project" value="TreeGrafter"/>
</dbReference>
<accession>A0A326UAC0</accession>
<dbReference type="PRINTS" id="PR00598">
    <property type="entry name" value="HTHMARR"/>
</dbReference>
<reference evidence="5 6" key="1">
    <citation type="submission" date="2018-06" db="EMBL/GenBank/DDBJ databases">
        <title>Genomic Encyclopedia of Archaeal and Bacterial Type Strains, Phase II (KMG-II): from individual species to whole genera.</title>
        <authorList>
            <person name="Goeker M."/>
        </authorList>
    </citation>
    <scope>NUCLEOTIDE SEQUENCE [LARGE SCALE GENOMIC DNA]</scope>
    <source>
        <strain evidence="5 6">ATCC BAA-1881</strain>
    </source>
</reference>
<dbReference type="Gene3D" id="1.10.10.10">
    <property type="entry name" value="Winged helix-like DNA-binding domain superfamily/Winged helix DNA-binding domain"/>
    <property type="match status" value="1"/>
</dbReference>
<dbReference type="PANTHER" id="PTHR33164:SF99">
    <property type="entry name" value="MARR FAMILY REGULATORY PROTEIN"/>
    <property type="match status" value="1"/>
</dbReference>
<evidence type="ECO:0000313" key="5">
    <source>
        <dbReference type="EMBL" id="PZW32752.1"/>
    </source>
</evidence>
<keyword evidence="1" id="KW-0805">Transcription regulation</keyword>
<dbReference type="GO" id="GO:0003700">
    <property type="term" value="F:DNA-binding transcription factor activity"/>
    <property type="evidence" value="ECO:0007669"/>
    <property type="project" value="InterPro"/>
</dbReference>
<keyword evidence="3" id="KW-0804">Transcription</keyword>
<dbReference type="InterPro" id="IPR023187">
    <property type="entry name" value="Tscrpt_reg_MarR-type_CS"/>
</dbReference>
<dbReference type="PROSITE" id="PS01117">
    <property type="entry name" value="HTH_MARR_1"/>
    <property type="match status" value="1"/>
</dbReference>
<protein>
    <submittedName>
        <fullName evidence="5">MarR family transcriptional regulator</fullName>
    </submittedName>
</protein>
<evidence type="ECO:0000256" key="1">
    <source>
        <dbReference type="ARBA" id="ARBA00023015"/>
    </source>
</evidence>
<gene>
    <name evidence="5" type="ORF">EI42_01844</name>
</gene>
<keyword evidence="2" id="KW-0238">DNA-binding</keyword>
<dbReference type="OrthoDB" id="163346at2"/>
<dbReference type="PROSITE" id="PS50995">
    <property type="entry name" value="HTH_MARR_2"/>
    <property type="match status" value="1"/>
</dbReference>
<evidence type="ECO:0000256" key="2">
    <source>
        <dbReference type="ARBA" id="ARBA00023125"/>
    </source>
</evidence>
<keyword evidence="6" id="KW-1185">Reference proteome</keyword>
<evidence type="ECO:0000259" key="4">
    <source>
        <dbReference type="PROSITE" id="PS50995"/>
    </source>
</evidence>
<dbReference type="InterPro" id="IPR036390">
    <property type="entry name" value="WH_DNA-bd_sf"/>
</dbReference>
<organism evidence="5 6">
    <name type="scientific">Thermosporothrix hazakensis</name>
    <dbReference type="NCBI Taxonomy" id="644383"/>
    <lineage>
        <taxon>Bacteria</taxon>
        <taxon>Bacillati</taxon>
        <taxon>Chloroflexota</taxon>
        <taxon>Ktedonobacteria</taxon>
        <taxon>Ktedonobacterales</taxon>
        <taxon>Thermosporotrichaceae</taxon>
        <taxon>Thermosporothrix</taxon>
    </lineage>
</organism>
<comment type="caution">
    <text evidence="5">The sequence shown here is derived from an EMBL/GenBank/DDBJ whole genome shotgun (WGS) entry which is preliminary data.</text>
</comment>
<evidence type="ECO:0000313" key="6">
    <source>
        <dbReference type="Proteomes" id="UP000248806"/>
    </source>
</evidence>
<sequence length="146" mass="17398">MYSYQDYRIFQDLCVLLDHGDRLVLRAFHLSPLQYHLLLLLDREEGWRLIDLSERLLCERSTVTRLVDALEREGLVCRVANQEDRRSQRVTLTEEGLRRRDLARAALEKTIQQRLDAFSPAEQRQLIEMHRRLRAVLLAEIERSQE</sequence>
<dbReference type="InterPro" id="IPR039422">
    <property type="entry name" value="MarR/SlyA-like"/>
</dbReference>
<dbReference type="SMART" id="SM00347">
    <property type="entry name" value="HTH_MARR"/>
    <property type="match status" value="1"/>
</dbReference>
<dbReference type="AlphaFoldDB" id="A0A326UAC0"/>
<evidence type="ECO:0000256" key="3">
    <source>
        <dbReference type="ARBA" id="ARBA00023163"/>
    </source>
</evidence>
<dbReference type="GO" id="GO:0003677">
    <property type="term" value="F:DNA binding"/>
    <property type="evidence" value="ECO:0007669"/>
    <property type="project" value="UniProtKB-KW"/>
</dbReference>
<dbReference type="PANTHER" id="PTHR33164">
    <property type="entry name" value="TRANSCRIPTIONAL REGULATOR, MARR FAMILY"/>
    <property type="match status" value="1"/>
</dbReference>
<proteinExistence type="predicted"/>
<dbReference type="EMBL" id="QKUF01000004">
    <property type="protein sequence ID" value="PZW32752.1"/>
    <property type="molecule type" value="Genomic_DNA"/>
</dbReference>
<dbReference type="InterPro" id="IPR036388">
    <property type="entry name" value="WH-like_DNA-bd_sf"/>
</dbReference>
<dbReference type="RefSeq" id="WP_111321084.1">
    <property type="nucleotide sequence ID" value="NZ_BIFX01000002.1"/>
</dbReference>
<dbReference type="Pfam" id="PF01047">
    <property type="entry name" value="MarR"/>
    <property type="match status" value="1"/>
</dbReference>
<feature type="domain" description="HTH marR-type" evidence="4">
    <location>
        <begin position="1"/>
        <end position="135"/>
    </location>
</feature>
<dbReference type="SUPFAM" id="SSF46785">
    <property type="entry name" value="Winged helix' DNA-binding domain"/>
    <property type="match status" value="1"/>
</dbReference>
<dbReference type="Proteomes" id="UP000248806">
    <property type="component" value="Unassembled WGS sequence"/>
</dbReference>